<dbReference type="KEGG" id="fae:FAES_1157"/>
<organism evidence="1 2">
    <name type="scientific">Fibrella aestuarina BUZ 2</name>
    <dbReference type="NCBI Taxonomy" id="1166018"/>
    <lineage>
        <taxon>Bacteria</taxon>
        <taxon>Pseudomonadati</taxon>
        <taxon>Bacteroidota</taxon>
        <taxon>Cytophagia</taxon>
        <taxon>Cytophagales</taxon>
        <taxon>Spirosomataceae</taxon>
        <taxon>Fibrella</taxon>
    </lineage>
</organism>
<dbReference type="EMBL" id="HE796683">
    <property type="protein sequence ID" value="CCG99167.1"/>
    <property type="molecule type" value="Genomic_DNA"/>
</dbReference>
<dbReference type="PANTHER" id="PTHR38477">
    <property type="entry name" value="HYPOTHETICAL EXPORTED PROTEIN"/>
    <property type="match status" value="1"/>
</dbReference>
<gene>
    <name evidence="1" type="ORF">FAES_1157</name>
</gene>
<dbReference type="PATRIC" id="fig|1166018.3.peg.2879"/>
<keyword evidence="2" id="KW-1185">Reference proteome</keyword>
<dbReference type="OrthoDB" id="9815195at2"/>
<dbReference type="eggNOG" id="COG1376">
    <property type="taxonomic scope" value="Bacteria"/>
</dbReference>
<dbReference type="AlphaFoldDB" id="I0K4W4"/>
<name>I0K4W4_9BACT</name>
<dbReference type="Pfam" id="PF13645">
    <property type="entry name" value="YkuD_2"/>
    <property type="match status" value="1"/>
</dbReference>
<protein>
    <recommendedName>
        <fullName evidence="3">Murein L,D-transpeptidase catalytic domain family protein</fullName>
    </recommendedName>
</protein>
<sequence>MKLFLLPILALFCCGTAPLRRVEPTVKPARTCTTSADPRMHLYDDLDLELLGLNRRAYELGVSGMQYVAKPKPLLLLADMTQPSVNKRLYVIDLANRKLLFQTYVAHGQGSGTLRPRQFSNVASSMQSSLGFYRTMGRYWGKHGLSLKLKGLEPGINDRVFDRNIVLHGAAYVCEDTIRHTGMLGRSQGCPAVPDALSTPIIKTVEGGATLFVYYPDSQYLATSSFINGKRESLAVAAR</sequence>
<dbReference type="Proteomes" id="UP000011058">
    <property type="component" value="Chromosome"/>
</dbReference>
<dbReference type="PANTHER" id="PTHR38477:SF1">
    <property type="entry name" value="MUREIN L,D-TRANSPEPTIDASE CATALYTIC DOMAIN FAMILY PROTEIN"/>
    <property type="match status" value="1"/>
</dbReference>
<dbReference type="HOGENOM" id="CLU_080995_0_0_10"/>
<evidence type="ECO:0008006" key="3">
    <source>
        <dbReference type="Google" id="ProtNLM"/>
    </source>
</evidence>
<dbReference type="InterPro" id="IPR032676">
    <property type="entry name" value="YkuD_2"/>
</dbReference>
<evidence type="ECO:0000313" key="1">
    <source>
        <dbReference type="EMBL" id="CCG99167.1"/>
    </source>
</evidence>
<dbReference type="STRING" id="1166018.FAES_1157"/>
<reference evidence="1 2" key="1">
    <citation type="journal article" date="2012" name="J. Bacteriol.">
        <title>Genome Sequence of Fibrella aestuarina BUZ 2T, a Filamentous Marine Bacterium.</title>
        <authorList>
            <person name="Filippini M."/>
            <person name="Qi W."/>
            <person name="Blom J."/>
            <person name="Goesmann A."/>
            <person name="Smits T.H."/>
            <person name="Bagheri H.C."/>
        </authorList>
    </citation>
    <scope>NUCLEOTIDE SEQUENCE [LARGE SCALE GENOMIC DNA]</scope>
    <source>
        <strain evidence="2">BUZ 2T</strain>
    </source>
</reference>
<accession>I0K4W4</accession>
<proteinExistence type="predicted"/>
<evidence type="ECO:0000313" key="2">
    <source>
        <dbReference type="Proteomes" id="UP000011058"/>
    </source>
</evidence>